<reference evidence="1" key="1">
    <citation type="journal article" date="2011" name="PLoS Biol.">
        <title>Gene gain and loss during evolution of obligate parasitism in the white rust pathogen of Arabidopsis thaliana.</title>
        <authorList>
            <person name="Kemen E."/>
            <person name="Gardiner A."/>
            <person name="Schultz-Larsen T."/>
            <person name="Kemen A.C."/>
            <person name="Balmuth A.L."/>
            <person name="Robert-Seilaniantz A."/>
            <person name="Bailey K."/>
            <person name="Holub E."/>
            <person name="Studholme D.J."/>
            <person name="Maclean D."/>
            <person name="Jones J.D."/>
        </authorList>
    </citation>
    <scope>NUCLEOTIDE SEQUENCE</scope>
</reference>
<gene>
    <name evidence="1" type="primary">AlNc14C226G9214</name>
    <name evidence="1" type="ORF">ALNC14_103380</name>
</gene>
<name>F0WS76_9STRA</name>
<reference evidence="1" key="2">
    <citation type="submission" date="2011-02" db="EMBL/GenBank/DDBJ databases">
        <authorList>
            <person name="MacLean D."/>
        </authorList>
    </citation>
    <scope>NUCLEOTIDE SEQUENCE</scope>
</reference>
<dbReference type="EMBL" id="FR824271">
    <property type="protein sequence ID" value="CCA24194.1"/>
    <property type="molecule type" value="Genomic_DNA"/>
</dbReference>
<protein>
    <submittedName>
        <fullName evidence="1">Uncharacterized protein AlNc14C226G9214</fullName>
    </submittedName>
</protein>
<accession>F0WS76</accession>
<proteinExistence type="predicted"/>
<evidence type="ECO:0000313" key="1">
    <source>
        <dbReference type="EMBL" id="CCA24194.1"/>
    </source>
</evidence>
<dbReference type="AlphaFoldDB" id="F0WS76"/>
<sequence length="245" mass="27641">MGGGPCNTDIVRACCILTFPKETQLDPVPLDGWFLYATGLQYVHKIATDCSETHANASILLRFLSEDTDNATRYITCGSDQLLREALKKIFGKQNISLLVHIVYLKEWNGEESINVRLEDNPNFSPTFVPQELKAPRNRATNAPLLVEEVIDGFCGRRLDQNFNNQTFEPFENDDVPNNLEAPVETGRTIEASGSRFFLSSSWHLQAEEMSASMRLQSKPMRTSRTVEDEETMENNIDSSFVVIN</sequence>
<organism evidence="1">
    <name type="scientific">Albugo laibachii Nc14</name>
    <dbReference type="NCBI Taxonomy" id="890382"/>
    <lineage>
        <taxon>Eukaryota</taxon>
        <taxon>Sar</taxon>
        <taxon>Stramenopiles</taxon>
        <taxon>Oomycota</taxon>
        <taxon>Peronosporomycetes</taxon>
        <taxon>Albuginales</taxon>
        <taxon>Albuginaceae</taxon>
        <taxon>Albugo</taxon>
    </lineage>
</organism>
<dbReference type="HOGENOM" id="CLU_1135230_0_0_1"/>